<sequence length="508" mass="56748">MLNSCNGRRDEVVYRAWLRGHSQTIHVPGMMRIISIGGNGWGKAGTLLLINNSSAKNSPNEKIRGRALRSTIMWYISNILYWPTAYLIHGETVVLKIMHMYQQFSAAKTRFSDSVTIYNSANRKMELHIFDGQIAANLVARLRCKVKLLDCVKPIVSDLQNNVNVIDQDHLLNDLLIWPIAHAIRKFRKGLWFDTEFSPYTCTCTNNADPVKNTACNVLDDPSTRLCITRKDLNGPDGKVSDLRISPVCEPASEGGTEPDLEFVSEYRSPGVEFTITDDLDNPHSISAVTRREANECQADEDLGSIMLSSDFQADPRPCVTSTTATVLVKGGHLGNVKPQHSGFRLRTSTSKTVLSAARSDADHIKPESTWNMAYTIAFGLLAMCCSSLERDTEVVRTLVRRVTGAVTTLTAFMAFGIKCASVSQLLKARELISLTEHAHILIPARILARAILLIWLRNNVEIFINSNRFGLSNWCMVPWCNILVFRFPTTFTMRNVTTFVLLHTGVK</sequence>
<dbReference type="Proteomes" id="UP000218811">
    <property type="component" value="Unassembled WGS sequence"/>
</dbReference>
<dbReference type="AlphaFoldDB" id="A0A2H3JJC3"/>
<evidence type="ECO:0000313" key="1">
    <source>
        <dbReference type="EMBL" id="PCH39973.1"/>
    </source>
</evidence>
<protein>
    <submittedName>
        <fullName evidence="1">Uncharacterized protein</fullName>
    </submittedName>
</protein>
<gene>
    <name evidence="1" type="ORF">WOLCODRAFT_16233</name>
</gene>
<accession>A0A2H3JJC3</accession>
<name>A0A2H3JJC3_WOLCO</name>
<dbReference type="EMBL" id="KB468053">
    <property type="protein sequence ID" value="PCH39973.1"/>
    <property type="molecule type" value="Genomic_DNA"/>
</dbReference>
<organism evidence="1 2">
    <name type="scientific">Wolfiporia cocos (strain MD-104)</name>
    <name type="common">Brown rot fungus</name>
    <dbReference type="NCBI Taxonomy" id="742152"/>
    <lineage>
        <taxon>Eukaryota</taxon>
        <taxon>Fungi</taxon>
        <taxon>Dikarya</taxon>
        <taxon>Basidiomycota</taxon>
        <taxon>Agaricomycotina</taxon>
        <taxon>Agaricomycetes</taxon>
        <taxon>Polyporales</taxon>
        <taxon>Phaeolaceae</taxon>
        <taxon>Wolfiporia</taxon>
    </lineage>
</organism>
<keyword evidence="2" id="KW-1185">Reference proteome</keyword>
<reference evidence="1 2" key="1">
    <citation type="journal article" date="2012" name="Science">
        <title>The Paleozoic origin of enzymatic lignin decomposition reconstructed from 31 fungal genomes.</title>
        <authorList>
            <person name="Floudas D."/>
            <person name="Binder M."/>
            <person name="Riley R."/>
            <person name="Barry K."/>
            <person name="Blanchette R.A."/>
            <person name="Henrissat B."/>
            <person name="Martinez A.T."/>
            <person name="Otillar R."/>
            <person name="Spatafora J.W."/>
            <person name="Yadav J.S."/>
            <person name="Aerts A."/>
            <person name="Benoit I."/>
            <person name="Boyd A."/>
            <person name="Carlson A."/>
            <person name="Copeland A."/>
            <person name="Coutinho P.M."/>
            <person name="de Vries R.P."/>
            <person name="Ferreira P."/>
            <person name="Findley K."/>
            <person name="Foster B."/>
            <person name="Gaskell J."/>
            <person name="Glotzer D."/>
            <person name="Gorecki P."/>
            <person name="Heitman J."/>
            <person name="Hesse C."/>
            <person name="Hori C."/>
            <person name="Igarashi K."/>
            <person name="Jurgens J.A."/>
            <person name="Kallen N."/>
            <person name="Kersten P."/>
            <person name="Kohler A."/>
            <person name="Kuees U."/>
            <person name="Kumar T.K.A."/>
            <person name="Kuo A."/>
            <person name="LaButti K."/>
            <person name="Larrondo L.F."/>
            <person name="Lindquist E."/>
            <person name="Ling A."/>
            <person name="Lombard V."/>
            <person name="Lucas S."/>
            <person name="Lundell T."/>
            <person name="Martin R."/>
            <person name="McLaughlin D.J."/>
            <person name="Morgenstern I."/>
            <person name="Morin E."/>
            <person name="Murat C."/>
            <person name="Nagy L.G."/>
            <person name="Nolan M."/>
            <person name="Ohm R.A."/>
            <person name="Patyshakuliyeva A."/>
            <person name="Rokas A."/>
            <person name="Ruiz-Duenas F.J."/>
            <person name="Sabat G."/>
            <person name="Salamov A."/>
            <person name="Samejima M."/>
            <person name="Schmutz J."/>
            <person name="Slot J.C."/>
            <person name="St John F."/>
            <person name="Stenlid J."/>
            <person name="Sun H."/>
            <person name="Sun S."/>
            <person name="Syed K."/>
            <person name="Tsang A."/>
            <person name="Wiebenga A."/>
            <person name="Young D."/>
            <person name="Pisabarro A."/>
            <person name="Eastwood D.C."/>
            <person name="Martin F."/>
            <person name="Cullen D."/>
            <person name="Grigoriev I.V."/>
            <person name="Hibbett D.S."/>
        </authorList>
    </citation>
    <scope>NUCLEOTIDE SEQUENCE [LARGE SCALE GENOMIC DNA]</scope>
    <source>
        <strain evidence="1 2">MD-104</strain>
    </source>
</reference>
<evidence type="ECO:0000313" key="2">
    <source>
        <dbReference type="Proteomes" id="UP000218811"/>
    </source>
</evidence>
<proteinExistence type="predicted"/>